<gene>
    <name evidence="2" type="ORF">K491DRAFT_615821</name>
</gene>
<keyword evidence="1" id="KW-1133">Transmembrane helix</keyword>
<evidence type="ECO:0000313" key="2">
    <source>
        <dbReference type="EMBL" id="KAF2646966.1"/>
    </source>
</evidence>
<dbReference type="OrthoDB" id="3943268at2759"/>
<feature type="non-terminal residue" evidence="2">
    <location>
        <position position="1"/>
    </location>
</feature>
<reference evidence="2" key="1">
    <citation type="journal article" date="2020" name="Stud. Mycol.">
        <title>101 Dothideomycetes genomes: a test case for predicting lifestyles and emergence of pathogens.</title>
        <authorList>
            <person name="Haridas S."/>
            <person name="Albert R."/>
            <person name="Binder M."/>
            <person name="Bloem J."/>
            <person name="Labutti K."/>
            <person name="Salamov A."/>
            <person name="Andreopoulos B."/>
            <person name="Baker S."/>
            <person name="Barry K."/>
            <person name="Bills G."/>
            <person name="Bluhm B."/>
            <person name="Cannon C."/>
            <person name="Castanera R."/>
            <person name="Culley D."/>
            <person name="Daum C."/>
            <person name="Ezra D."/>
            <person name="Gonzalez J."/>
            <person name="Henrissat B."/>
            <person name="Kuo A."/>
            <person name="Liang C."/>
            <person name="Lipzen A."/>
            <person name="Lutzoni F."/>
            <person name="Magnuson J."/>
            <person name="Mondo S."/>
            <person name="Nolan M."/>
            <person name="Ohm R."/>
            <person name="Pangilinan J."/>
            <person name="Park H.-J."/>
            <person name="Ramirez L."/>
            <person name="Alfaro M."/>
            <person name="Sun H."/>
            <person name="Tritt A."/>
            <person name="Yoshinaga Y."/>
            <person name="Zwiers L.-H."/>
            <person name="Turgeon B."/>
            <person name="Goodwin S."/>
            <person name="Spatafora J."/>
            <person name="Crous P."/>
            <person name="Grigoriev I."/>
        </authorList>
    </citation>
    <scope>NUCLEOTIDE SEQUENCE</scope>
    <source>
        <strain evidence="2">CBS 122681</strain>
    </source>
</reference>
<keyword evidence="3" id="KW-1185">Reference proteome</keyword>
<evidence type="ECO:0000256" key="1">
    <source>
        <dbReference type="SAM" id="Phobius"/>
    </source>
</evidence>
<proteinExistence type="predicted"/>
<protein>
    <submittedName>
        <fullName evidence="2">Uncharacterized protein</fullName>
    </submittedName>
</protein>
<name>A0A6A6SGP6_9PLEO</name>
<dbReference type="EMBL" id="MU005048">
    <property type="protein sequence ID" value="KAF2646966.1"/>
    <property type="molecule type" value="Genomic_DNA"/>
</dbReference>
<evidence type="ECO:0000313" key="3">
    <source>
        <dbReference type="Proteomes" id="UP000799324"/>
    </source>
</evidence>
<organism evidence="2 3">
    <name type="scientific">Lophiostoma macrostomum CBS 122681</name>
    <dbReference type="NCBI Taxonomy" id="1314788"/>
    <lineage>
        <taxon>Eukaryota</taxon>
        <taxon>Fungi</taxon>
        <taxon>Dikarya</taxon>
        <taxon>Ascomycota</taxon>
        <taxon>Pezizomycotina</taxon>
        <taxon>Dothideomycetes</taxon>
        <taxon>Pleosporomycetidae</taxon>
        <taxon>Pleosporales</taxon>
        <taxon>Lophiostomataceae</taxon>
        <taxon>Lophiostoma</taxon>
    </lineage>
</organism>
<keyword evidence="1" id="KW-0472">Membrane</keyword>
<dbReference type="Proteomes" id="UP000799324">
    <property type="component" value="Unassembled WGS sequence"/>
</dbReference>
<dbReference type="AlphaFoldDB" id="A0A6A6SGP6"/>
<keyword evidence="1" id="KW-0812">Transmembrane</keyword>
<feature type="transmembrane region" description="Helical" evidence="1">
    <location>
        <begin position="31"/>
        <end position="53"/>
    </location>
</feature>
<sequence length="55" mass="6481">PFSSRLIYFLTILGINTKVNCLYIVKNYLYILTGIVYYIKVLAIEKLLLAIYYNK</sequence>
<accession>A0A6A6SGP6</accession>